<keyword evidence="3" id="KW-1185">Reference proteome</keyword>
<dbReference type="AlphaFoldDB" id="A0A8J5JCH5"/>
<evidence type="ECO:0000313" key="2">
    <source>
        <dbReference type="EMBL" id="KAG6975535.1"/>
    </source>
</evidence>
<reference evidence="2" key="1">
    <citation type="submission" date="2021-01" db="EMBL/GenBank/DDBJ databases">
        <title>Phytophthora aleatoria, a newly-described species from Pinus radiata is distinct from Phytophthora cactorum isolates based on comparative genomics.</title>
        <authorList>
            <person name="Mcdougal R."/>
            <person name="Panda P."/>
            <person name="Williams N."/>
            <person name="Studholme D.J."/>
        </authorList>
    </citation>
    <scope>NUCLEOTIDE SEQUENCE</scope>
    <source>
        <strain evidence="2">NZFS 4037</strain>
    </source>
</reference>
<comment type="caution">
    <text evidence="2">The sequence shown here is derived from an EMBL/GenBank/DDBJ whole genome shotgun (WGS) entry which is preliminary data.</text>
</comment>
<name>A0A8J5JCH5_9STRA</name>
<dbReference type="EMBL" id="JAENGY010000059">
    <property type="protein sequence ID" value="KAG6975535.1"/>
    <property type="molecule type" value="Genomic_DNA"/>
</dbReference>
<accession>A0A8J5JCH5</accession>
<organism evidence="2 3">
    <name type="scientific">Phytophthora aleatoria</name>
    <dbReference type="NCBI Taxonomy" id="2496075"/>
    <lineage>
        <taxon>Eukaryota</taxon>
        <taxon>Sar</taxon>
        <taxon>Stramenopiles</taxon>
        <taxon>Oomycota</taxon>
        <taxon>Peronosporomycetes</taxon>
        <taxon>Peronosporales</taxon>
        <taxon>Peronosporaceae</taxon>
        <taxon>Phytophthora</taxon>
    </lineage>
</organism>
<evidence type="ECO:0000313" key="3">
    <source>
        <dbReference type="Proteomes" id="UP000709295"/>
    </source>
</evidence>
<feature type="compositionally biased region" description="Polar residues" evidence="1">
    <location>
        <begin position="203"/>
        <end position="218"/>
    </location>
</feature>
<sequence>MSTSRYNAELVKLMSFKDDKKYNDGRNFTTEELLCITMNKRAYGDPEPNEDMGPIHIRSSTLEFAKKAISAFMPRLNTKAHPSHDVLQPTITLSSAQSPARISVARLSKRPKDLFELWHEYQFGCRGLKPVKELTPVERGANKFAYSRRKVSWAVITQLVRSGYTSDTAIDKFYQVYGRQLSVSSILVSLRADRRRGGHPSLRYTSTCRTNSYSQSKH</sequence>
<feature type="region of interest" description="Disordered" evidence="1">
    <location>
        <begin position="196"/>
        <end position="218"/>
    </location>
</feature>
<gene>
    <name evidence="2" type="ORF">JG688_00002278</name>
</gene>
<protein>
    <submittedName>
        <fullName evidence="2">Uncharacterized protein</fullName>
    </submittedName>
</protein>
<proteinExistence type="predicted"/>
<evidence type="ECO:0000256" key="1">
    <source>
        <dbReference type="SAM" id="MobiDB-lite"/>
    </source>
</evidence>
<dbReference type="Proteomes" id="UP000709295">
    <property type="component" value="Unassembled WGS sequence"/>
</dbReference>